<keyword evidence="1" id="KW-0472">Membrane</keyword>
<accession>A0A6C0E8E6</accession>
<dbReference type="EMBL" id="MN739747">
    <property type="protein sequence ID" value="QHT24673.1"/>
    <property type="molecule type" value="Genomic_DNA"/>
</dbReference>
<keyword evidence="1" id="KW-1133">Transmembrane helix</keyword>
<reference evidence="2" key="1">
    <citation type="journal article" date="2020" name="Nature">
        <title>Giant virus diversity and host interactions through global metagenomics.</title>
        <authorList>
            <person name="Schulz F."/>
            <person name="Roux S."/>
            <person name="Paez-Espino D."/>
            <person name="Jungbluth S."/>
            <person name="Walsh D.A."/>
            <person name="Denef V.J."/>
            <person name="McMahon K.D."/>
            <person name="Konstantinidis K.T."/>
            <person name="Eloe-Fadrosh E.A."/>
            <person name="Kyrpides N.C."/>
            <person name="Woyke T."/>
        </authorList>
    </citation>
    <scope>NUCLEOTIDE SEQUENCE</scope>
    <source>
        <strain evidence="2">GVMAG-M-3300023179-150</strain>
    </source>
</reference>
<feature type="transmembrane region" description="Helical" evidence="1">
    <location>
        <begin position="82"/>
        <end position="101"/>
    </location>
</feature>
<feature type="transmembrane region" description="Helical" evidence="1">
    <location>
        <begin position="7"/>
        <end position="24"/>
    </location>
</feature>
<name>A0A6C0E8E6_9ZZZZ</name>
<feature type="transmembrane region" description="Helical" evidence="1">
    <location>
        <begin position="30"/>
        <end position="51"/>
    </location>
</feature>
<protein>
    <submittedName>
        <fullName evidence="2">Uncharacterized protein</fullName>
    </submittedName>
</protein>
<feature type="transmembrane region" description="Helical" evidence="1">
    <location>
        <begin position="58"/>
        <end position="76"/>
    </location>
</feature>
<evidence type="ECO:0000256" key="1">
    <source>
        <dbReference type="SAM" id="Phobius"/>
    </source>
</evidence>
<keyword evidence="1" id="KW-0812">Transmembrane</keyword>
<organism evidence="2">
    <name type="scientific">viral metagenome</name>
    <dbReference type="NCBI Taxonomy" id="1070528"/>
    <lineage>
        <taxon>unclassified sequences</taxon>
        <taxon>metagenomes</taxon>
        <taxon>organismal metagenomes</taxon>
    </lineage>
</organism>
<dbReference type="AlphaFoldDB" id="A0A6C0E8E6"/>
<sequence>MLQVSPLNLFTSFCFIWTAGHALLRDCHQIFLGCVACLFSSVLYHGFYVLFKKPFTPLRIIDMTVTQFCIIYFSFMCYSSHWLYWVTVSCVIYLGLFYWIFNKSHQKDGFFWHSTLHIVGNFGISCLIESCVNTPDCHLCYYNINKN</sequence>
<proteinExistence type="predicted"/>
<evidence type="ECO:0000313" key="2">
    <source>
        <dbReference type="EMBL" id="QHT24673.1"/>
    </source>
</evidence>